<accession>A0A8T0H5P7</accession>
<dbReference type="PANTHER" id="PTHR33403:SF31">
    <property type="entry name" value="PROTEIN SPIRAL1-LIKE 1"/>
    <property type="match status" value="1"/>
</dbReference>
<dbReference type="Proteomes" id="UP000822688">
    <property type="component" value="Chromosome 7"/>
</dbReference>
<feature type="compositionally biased region" description="Basic and acidic residues" evidence="3">
    <location>
        <begin position="80"/>
        <end position="93"/>
    </location>
</feature>
<keyword evidence="5" id="KW-1185">Reference proteome</keyword>
<dbReference type="AlphaFoldDB" id="A0A8T0H5P7"/>
<evidence type="ECO:0000313" key="4">
    <source>
        <dbReference type="EMBL" id="KAG0565704.1"/>
    </source>
</evidence>
<feature type="compositionally biased region" description="Polar residues" evidence="3">
    <location>
        <begin position="119"/>
        <end position="136"/>
    </location>
</feature>
<dbReference type="PANTHER" id="PTHR33403">
    <property type="entry name" value="SPR1"/>
    <property type="match status" value="1"/>
</dbReference>
<protein>
    <submittedName>
        <fullName evidence="4">Uncharacterized protein</fullName>
    </submittedName>
</protein>
<feature type="compositionally biased region" description="Polar residues" evidence="3">
    <location>
        <begin position="96"/>
        <end position="111"/>
    </location>
</feature>
<evidence type="ECO:0000256" key="3">
    <source>
        <dbReference type="SAM" id="MobiDB-lite"/>
    </source>
</evidence>
<evidence type="ECO:0000256" key="1">
    <source>
        <dbReference type="ARBA" id="ARBA00009656"/>
    </source>
</evidence>
<comment type="caution">
    <text evidence="4">The sequence shown here is derived from an EMBL/GenBank/DDBJ whole genome shotgun (WGS) entry which is preliminary data.</text>
</comment>
<proteinExistence type="inferred from homology"/>
<keyword evidence="2" id="KW-0493">Microtubule</keyword>
<feature type="region of interest" description="Disordered" evidence="3">
    <location>
        <begin position="1"/>
        <end position="136"/>
    </location>
</feature>
<feature type="compositionally biased region" description="Polar residues" evidence="3">
    <location>
        <begin position="36"/>
        <end position="45"/>
    </location>
</feature>
<gene>
    <name evidence="4" type="ORF">KC19_7G009000</name>
</gene>
<reference evidence="4" key="1">
    <citation type="submission" date="2020-06" db="EMBL/GenBank/DDBJ databases">
        <title>WGS assembly of Ceratodon purpureus strain R40.</title>
        <authorList>
            <person name="Carey S.B."/>
            <person name="Jenkins J."/>
            <person name="Shu S."/>
            <person name="Lovell J.T."/>
            <person name="Sreedasyam A."/>
            <person name="Maumus F."/>
            <person name="Tiley G.P."/>
            <person name="Fernandez-Pozo N."/>
            <person name="Barry K."/>
            <person name="Chen C."/>
            <person name="Wang M."/>
            <person name="Lipzen A."/>
            <person name="Daum C."/>
            <person name="Saski C.A."/>
            <person name="Payton A.C."/>
            <person name="Mcbreen J.C."/>
            <person name="Conrad R.E."/>
            <person name="Kollar L.M."/>
            <person name="Olsson S."/>
            <person name="Huttunen S."/>
            <person name="Landis J.B."/>
            <person name="Wickett N.J."/>
            <person name="Johnson M.G."/>
            <person name="Rensing S.A."/>
            <person name="Grimwood J."/>
            <person name="Schmutz J."/>
            <person name="Mcdaniel S.F."/>
        </authorList>
    </citation>
    <scope>NUCLEOTIDE SEQUENCE</scope>
    <source>
        <strain evidence="4">R40</strain>
    </source>
</reference>
<sequence>MFRRGQSCGGGYSSLGYLFGGDDKPPPRAIVRPNNRGPQQRSQEQSAKEQENLGGYESRDLPYSSSNVISPNERPAAGKVYHDERYDTSEGRMGRVTNNNYHRPDSQNCGNFITDRPTTRVQSSPGGQSSLGYLFG</sequence>
<name>A0A8T0H5P7_CERPU</name>
<dbReference type="GO" id="GO:0043622">
    <property type="term" value="P:cortical microtubule organization"/>
    <property type="evidence" value="ECO:0007669"/>
    <property type="project" value="InterPro"/>
</dbReference>
<dbReference type="EMBL" id="CM026428">
    <property type="protein sequence ID" value="KAG0565704.1"/>
    <property type="molecule type" value="Genomic_DNA"/>
</dbReference>
<evidence type="ECO:0000313" key="5">
    <source>
        <dbReference type="Proteomes" id="UP000822688"/>
    </source>
</evidence>
<dbReference type="GO" id="GO:0010005">
    <property type="term" value="C:cortical microtubule, transverse to long axis"/>
    <property type="evidence" value="ECO:0007669"/>
    <property type="project" value="TreeGrafter"/>
</dbReference>
<comment type="similarity">
    <text evidence="1">Belongs to the SPIRAL1 family.</text>
</comment>
<organism evidence="4 5">
    <name type="scientific">Ceratodon purpureus</name>
    <name type="common">Fire moss</name>
    <name type="synonym">Dicranum purpureum</name>
    <dbReference type="NCBI Taxonomy" id="3225"/>
    <lineage>
        <taxon>Eukaryota</taxon>
        <taxon>Viridiplantae</taxon>
        <taxon>Streptophyta</taxon>
        <taxon>Embryophyta</taxon>
        <taxon>Bryophyta</taxon>
        <taxon>Bryophytina</taxon>
        <taxon>Bryopsida</taxon>
        <taxon>Dicranidae</taxon>
        <taxon>Pseudoditrichales</taxon>
        <taxon>Ditrichaceae</taxon>
        <taxon>Ceratodon</taxon>
    </lineage>
</organism>
<dbReference type="InterPro" id="IPR039613">
    <property type="entry name" value="SPR1/2/3/4/5"/>
</dbReference>
<dbReference type="EMBL" id="CM026428">
    <property type="protein sequence ID" value="KAG0565705.1"/>
    <property type="molecule type" value="Genomic_DNA"/>
</dbReference>
<evidence type="ECO:0000256" key="2">
    <source>
        <dbReference type="ARBA" id="ARBA00022701"/>
    </source>
</evidence>